<evidence type="ECO:0000313" key="1">
    <source>
        <dbReference type="EMBL" id="RDX68296.1"/>
    </source>
</evidence>
<dbReference type="Proteomes" id="UP000257109">
    <property type="component" value="Unassembled WGS sequence"/>
</dbReference>
<keyword evidence="2" id="KW-1185">Reference proteome</keyword>
<dbReference type="AlphaFoldDB" id="A0A371EQR0"/>
<accession>A0A371EQR0</accession>
<proteinExistence type="predicted"/>
<dbReference type="EMBL" id="QJKJ01012602">
    <property type="protein sequence ID" value="RDX68296.1"/>
    <property type="molecule type" value="Genomic_DNA"/>
</dbReference>
<evidence type="ECO:0000313" key="2">
    <source>
        <dbReference type="Proteomes" id="UP000257109"/>
    </source>
</evidence>
<reference evidence="1" key="1">
    <citation type="submission" date="2018-05" db="EMBL/GenBank/DDBJ databases">
        <title>Draft genome of Mucuna pruriens seed.</title>
        <authorList>
            <person name="Nnadi N.E."/>
            <person name="Vos R."/>
            <person name="Hasami M.H."/>
            <person name="Devisetty U.K."/>
            <person name="Aguiy J.C."/>
        </authorList>
    </citation>
    <scope>NUCLEOTIDE SEQUENCE [LARGE SCALE GENOMIC DNA]</scope>
    <source>
        <strain evidence="1">JCA_2017</strain>
    </source>
</reference>
<sequence>MCHLFTSDQRIAADPILLQGIIHDGQKYDRCHQWRSFNGQNTSSNKASDLQYSKQYTTIWDQRAESVLDASNQRSENQLTELISLVRQLAVSQH</sequence>
<feature type="non-terminal residue" evidence="1">
    <location>
        <position position="1"/>
    </location>
</feature>
<protein>
    <submittedName>
        <fullName evidence="1">Uncharacterized protein</fullName>
    </submittedName>
</protein>
<gene>
    <name evidence="1" type="ORF">CR513_52734</name>
</gene>
<name>A0A371EQR0_MUCPR</name>
<organism evidence="1 2">
    <name type="scientific">Mucuna pruriens</name>
    <name type="common">Velvet bean</name>
    <name type="synonym">Dolichos pruriens</name>
    <dbReference type="NCBI Taxonomy" id="157652"/>
    <lineage>
        <taxon>Eukaryota</taxon>
        <taxon>Viridiplantae</taxon>
        <taxon>Streptophyta</taxon>
        <taxon>Embryophyta</taxon>
        <taxon>Tracheophyta</taxon>
        <taxon>Spermatophyta</taxon>
        <taxon>Magnoliopsida</taxon>
        <taxon>eudicotyledons</taxon>
        <taxon>Gunneridae</taxon>
        <taxon>Pentapetalae</taxon>
        <taxon>rosids</taxon>
        <taxon>fabids</taxon>
        <taxon>Fabales</taxon>
        <taxon>Fabaceae</taxon>
        <taxon>Papilionoideae</taxon>
        <taxon>50 kb inversion clade</taxon>
        <taxon>NPAAA clade</taxon>
        <taxon>indigoferoid/millettioid clade</taxon>
        <taxon>Phaseoleae</taxon>
        <taxon>Mucuna</taxon>
    </lineage>
</organism>
<comment type="caution">
    <text evidence="1">The sequence shown here is derived from an EMBL/GenBank/DDBJ whole genome shotgun (WGS) entry which is preliminary data.</text>
</comment>